<dbReference type="AlphaFoldDB" id="A0A1S9PIQ3"/>
<keyword evidence="2" id="KW-1185">Reference proteome</keyword>
<dbReference type="OrthoDB" id="797757at2"/>
<dbReference type="EMBL" id="MBTF01000004">
    <property type="protein sequence ID" value="OOQ60841.1"/>
    <property type="molecule type" value="Genomic_DNA"/>
</dbReference>
<evidence type="ECO:0000313" key="1">
    <source>
        <dbReference type="EMBL" id="OOQ60841.1"/>
    </source>
</evidence>
<sequence length="123" mass="13067">MSTNSTPDNSIPLETAKAWAANWRTFLSTTQQSFEGRSFFIPIDSINNLLANSPNLEGVRAYIGLEDETDPLSAKLVMVAVVSGDEVLTLPGSTGNNGPYGPVDMVTVCPPHCPVTNGPTLES</sequence>
<name>A0A1S9PIQ3_9SPHI</name>
<reference evidence="1 2" key="1">
    <citation type="submission" date="2016-07" db="EMBL/GenBank/DDBJ databases">
        <title>Genomic analysis of zinc-resistant bacterium Mucilaginibacter pedocola TBZ30.</title>
        <authorList>
            <person name="Huang J."/>
            <person name="Tang J."/>
        </authorList>
    </citation>
    <scope>NUCLEOTIDE SEQUENCE [LARGE SCALE GENOMIC DNA]</scope>
    <source>
        <strain evidence="1 2">TBZ30</strain>
    </source>
</reference>
<dbReference type="Proteomes" id="UP000189739">
    <property type="component" value="Unassembled WGS sequence"/>
</dbReference>
<evidence type="ECO:0000313" key="2">
    <source>
        <dbReference type="Proteomes" id="UP000189739"/>
    </source>
</evidence>
<organism evidence="1 2">
    <name type="scientific">Mucilaginibacter pedocola</name>
    <dbReference type="NCBI Taxonomy" id="1792845"/>
    <lineage>
        <taxon>Bacteria</taxon>
        <taxon>Pseudomonadati</taxon>
        <taxon>Bacteroidota</taxon>
        <taxon>Sphingobacteriia</taxon>
        <taxon>Sphingobacteriales</taxon>
        <taxon>Sphingobacteriaceae</taxon>
        <taxon>Mucilaginibacter</taxon>
    </lineage>
</organism>
<comment type="caution">
    <text evidence="1">The sequence shown here is derived from an EMBL/GenBank/DDBJ whole genome shotgun (WGS) entry which is preliminary data.</text>
</comment>
<dbReference type="STRING" id="1792845.BC343_23015"/>
<gene>
    <name evidence="1" type="ORF">BC343_23015</name>
</gene>
<protein>
    <submittedName>
        <fullName evidence="1">Uncharacterized protein</fullName>
    </submittedName>
</protein>
<proteinExistence type="predicted"/>
<accession>A0A1S9PIQ3</accession>
<dbReference type="RefSeq" id="WP_078347161.1">
    <property type="nucleotide sequence ID" value="NZ_MBTF01000004.1"/>
</dbReference>